<feature type="region of interest" description="Disordered" evidence="1">
    <location>
        <begin position="468"/>
        <end position="498"/>
    </location>
</feature>
<feature type="region of interest" description="Disordered" evidence="1">
    <location>
        <begin position="162"/>
        <end position="444"/>
    </location>
</feature>
<feature type="compositionally biased region" description="Basic and acidic residues" evidence="1">
    <location>
        <begin position="230"/>
        <end position="247"/>
    </location>
</feature>
<dbReference type="EMBL" id="KZ301995">
    <property type="protein sequence ID" value="PFH50889.1"/>
    <property type="molecule type" value="Genomic_DNA"/>
</dbReference>
<feature type="compositionally biased region" description="Low complexity" evidence="1">
    <location>
        <begin position="474"/>
        <end position="489"/>
    </location>
</feature>
<sequence length="1153" mass="126133">MIELYEHIRSVALPQMDNSTDKRLREVDHPRITFHALGRTFDRLFKESSLNDLKQTVRKKLGLPPDSRVDLVQIRAGKIIDLEDEDDFDAFYTVAFSQRLATVRVTLADTDEEPHSTITDSSSRREEKVDKRISPPAAPDDDNWNLAAKSDTQSLKRKVTFLEVSDQEDEDAPLSQKPQKKKRKDDKDSTIPSQPDTLPGNPKRRRGRRSISSTVPPLVDLQDDQISSKSFEDAEKGVQVDRIESNKGVKNKNAGSPLQSETKATLLSDTTDAVSKTPKSRKARGSSEQGTTSVAIDTTPSTQSLEDTGPRRFKKRRLSVNATGNAAHSDQEPSDISKQPVAAAGMDEGNPKDIGISPKEAEDHGKSGKEQNIKSARNKGAQPVTKGETRKRRKNSNIVADGSKGAELVQSKQNDVSISGTCESTPAGGFHPITKQSSRPSDLEAASANIKDITAKVVAARRRSMAGSVNSVPSATQSNSTTANSVTSTIQKSSNMREGNVCPAAELNTTKLHHEQESLSSCPICFKTPDHPLTECKAVAAGSESIKSSTNKLKASKDLPKEQTSQLVVQLHEMVQNHEGKRKKTSKPKTYVQDKSPSPPLPVQSTDNNVATGSTNDATQLPLGSESPVSNRSSPASLGGKEAALTATQPSNVGKKSRTIGQEPLILPDIGDVSAFADLDLDALIRGPESSLLSINDLPSSDEAPDDDAELPVTLEEDDVERRRQKARDDDSSENDGDEPEDNDYEDRYNVEIVTGQALQDPRLSPTVDNEVFFPRSPVEGDKLVPAAEEIINPLGTGHTQSQILREDDFATTGDDQGRPDSPKVVDPVGNNNGVPEFEKSTSEGAPTNTLSDKLDVTAVPETNGAPRTSEDKDDPIEPAEDFNEPERSLPGNHRKQTKDPGKGKRNNTYTLSQVSQTINSAVRRSRQLPVIAPDIQQGPARRSKRIEFAEKEKRSSQETAGKTKRKRIKTGVLASPSDLVVEREAPSTPISLDKWTVLKEPVSSPDREDSDEVTVTRSGRRVRRIPFIDLNDSESQPTIPDSLELSNDEKRGEDSDSEEEEEVNSSLKLNRRSPPSYRRLSDIQVQNLFSHRPRFEPARFSSPVRRQDRAADLYGRKGKNGDEQEGESDSDSDSDSEVENQSHIPKSRIAGA</sequence>
<feature type="region of interest" description="Disordered" evidence="1">
    <location>
        <begin position="793"/>
        <end position="1153"/>
    </location>
</feature>
<feature type="compositionally biased region" description="Acidic residues" evidence="1">
    <location>
        <begin position="872"/>
        <end position="884"/>
    </location>
</feature>
<dbReference type="OrthoDB" id="3357439at2759"/>
<dbReference type="Proteomes" id="UP000242287">
    <property type="component" value="Unassembled WGS sequence"/>
</dbReference>
<accession>A0A2A9NJY0</accession>
<feature type="compositionally biased region" description="Polar residues" evidence="1">
    <location>
        <begin position="410"/>
        <end position="424"/>
    </location>
</feature>
<feature type="compositionally biased region" description="Basic and acidic residues" evidence="1">
    <location>
        <begin position="122"/>
        <end position="133"/>
    </location>
</feature>
<feature type="compositionally biased region" description="Polar residues" evidence="1">
    <location>
        <begin position="907"/>
        <end position="923"/>
    </location>
</feature>
<feature type="compositionally biased region" description="Polar residues" evidence="1">
    <location>
        <begin position="253"/>
        <end position="274"/>
    </location>
</feature>
<feature type="compositionally biased region" description="Basic and acidic residues" evidence="1">
    <location>
        <begin position="359"/>
        <end position="372"/>
    </location>
</feature>
<feature type="compositionally biased region" description="Acidic residues" evidence="1">
    <location>
        <begin position="703"/>
        <end position="719"/>
    </location>
</feature>
<feature type="compositionally biased region" description="Polar residues" evidence="1">
    <location>
        <begin position="286"/>
        <end position="306"/>
    </location>
</feature>
<feature type="region of interest" description="Disordered" evidence="1">
    <location>
        <begin position="111"/>
        <end position="149"/>
    </location>
</feature>
<feature type="compositionally biased region" description="Acidic residues" evidence="1">
    <location>
        <begin position="1124"/>
        <end position="1139"/>
    </location>
</feature>
<proteinExistence type="predicted"/>
<feature type="compositionally biased region" description="Polar residues" evidence="1">
    <location>
        <begin position="627"/>
        <end position="636"/>
    </location>
</feature>
<feature type="compositionally biased region" description="Acidic residues" evidence="1">
    <location>
        <begin position="731"/>
        <end position="745"/>
    </location>
</feature>
<feature type="compositionally biased region" description="Basic and acidic residues" evidence="1">
    <location>
        <begin position="1106"/>
        <end position="1123"/>
    </location>
</feature>
<reference evidence="2 3" key="1">
    <citation type="submission" date="2014-02" db="EMBL/GenBank/DDBJ databases">
        <title>Transposable element dynamics among asymbiotic and ectomycorrhizal Amanita fungi.</title>
        <authorList>
            <consortium name="DOE Joint Genome Institute"/>
            <person name="Hess J."/>
            <person name="Skrede I."/>
            <person name="Wolfe B."/>
            <person name="LaButti K."/>
            <person name="Ohm R.A."/>
            <person name="Grigoriev I.V."/>
            <person name="Pringle A."/>
        </authorList>
    </citation>
    <scope>NUCLEOTIDE SEQUENCE [LARGE SCALE GENOMIC DNA]</scope>
    <source>
        <strain evidence="2 3">SKay4041</strain>
    </source>
</reference>
<evidence type="ECO:0000313" key="3">
    <source>
        <dbReference type="Proteomes" id="UP000242287"/>
    </source>
</evidence>
<feature type="compositionally biased region" description="Polar residues" evidence="1">
    <location>
        <begin position="843"/>
        <end position="852"/>
    </location>
</feature>
<feature type="region of interest" description="Disordered" evidence="1">
    <location>
        <begin position="541"/>
        <end position="659"/>
    </location>
</feature>
<dbReference type="AlphaFoldDB" id="A0A2A9NJY0"/>
<feature type="compositionally biased region" description="Basic and acidic residues" evidence="1">
    <location>
        <begin position="946"/>
        <end position="957"/>
    </location>
</feature>
<evidence type="ECO:0000256" key="1">
    <source>
        <dbReference type="SAM" id="MobiDB-lite"/>
    </source>
</evidence>
<keyword evidence="3" id="KW-1185">Reference proteome</keyword>
<dbReference type="STRING" id="703135.A0A2A9NJY0"/>
<feature type="compositionally biased region" description="Polar residues" evidence="1">
    <location>
        <begin position="603"/>
        <end position="619"/>
    </location>
</feature>
<evidence type="ECO:0000313" key="2">
    <source>
        <dbReference type="EMBL" id="PFH50889.1"/>
    </source>
</evidence>
<feature type="region of interest" description="Disordered" evidence="1">
    <location>
        <begin position="692"/>
        <end position="778"/>
    </location>
</feature>
<feature type="compositionally biased region" description="Low complexity" evidence="1">
    <location>
        <begin position="825"/>
        <end position="836"/>
    </location>
</feature>
<organism evidence="2 3">
    <name type="scientific">Amanita thiersii Skay4041</name>
    <dbReference type="NCBI Taxonomy" id="703135"/>
    <lineage>
        <taxon>Eukaryota</taxon>
        <taxon>Fungi</taxon>
        <taxon>Dikarya</taxon>
        <taxon>Basidiomycota</taxon>
        <taxon>Agaricomycotina</taxon>
        <taxon>Agaricomycetes</taxon>
        <taxon>Agaricomycetidae</taxon>
        <taxon>Agaricales</taxon>
        <taxon>Pluteineae</taxon>
        <taxon>Amanitaceae</taxon>
        <taxon>Amanita</taxon>
    </lineage>
</organism>
<gene>
    <name evidence="2" type="ORF">AMATHDRAFT_60216</name>
</gene>
<name>A0A2A9NJY0_9AGAR</name>
<protein>
    <submittedName>
        <fullName evidence="2">Uncharacterized protein</fullName>
    </submittedName>
</protein>